<evidence type="ECO:0000313" key="12">
    <source>
        <dbReference type="Proteomes" id="UP001152798"/>
    </source>
</evidence>
<evidence type="ECO:0000256" key="2">
    <source>
        <dbReference type="ARBA" id="ARBA00008548"/>
    </source>
</evidence>
<feature type="domain" description="Cysteine/serine-rich nuclear protein N-terminal" evidence="10">
    <location>
        <begin position="262"/>
        <end position="463"/>
    </location>
</feature>
<keyword evidence="7" id="KW-0804">Transcription</keyword>
<feature type="region of interest" description="Disordered" evidence="9">
    <location>
        <begin position="163"/>
        <end position="264"/>
    </location>
</feature>
<protein>
    <recommendedName>
        <fullName evidence="10">Cysteine/serine-rich nuclear protein N-terminal domain-containing protein</fullName>
    </recommendedName>
</protein>
<dbReference type="GO" id="GO:0006915">
    <property type="term" value="P:apoptotic process"/>
    <property type="evidence" value="ECO:0007669"/>
    <property type="project" value="UniProtKB-KW"/>
</dbReference>
<dbReference type="GO" id="GO:0043565">
    <property type="term" value="F:sequence-specific DNA binding"/>
    <property type="evidence" value="ECO:0007669"/>
    <property type="project" value="TreeGrafter"/>
</dbReference>
<accession>A0A9P0E312</accession>
<dbReference type="GO" id="GO:0000981">
    <property type="term" value="F:DNA-binding transcription factor activity, RNA polymerase II-specific"/>
    <property type="evidence" value="ECO:0007669"/>
    <property type="project" value="TreeGrafter"/>
</dbReference>
<dbReference type="PANTHER" id="PTHR13580:SF9">
    <property type="entry name" value="AXIN1 UP-REGULATED 1, ISOFORM A"/>
    <property type="match status" value="1"/>
</dbReference>
<dbReference type="InterPro" id="IPR023260">
    <property type="entry name" value="Cys/Ser-rich_nuc_prot"/>
</dbReference>
<evidence type="ECO:0000256" key="8">
    <source>
        <dbReference type="ARBA" id="ARBA00023242"/>
    </source>
</evidence>
<dbReference type="Pfam" id="PF16019">
    <property type="entry name" value="CSRNP_N"/>
    <property type="match status" value="1"/>
</dbReference>
<dbReference type="AlphaFoldDB" id="A0A9P0E312"/>
<dbReference type="OrthoDB" id="5946974at2759"/>
<keyword evidence="8" id="KW-0539">Nucleus</keyword>
<keyword evidence="12" id="KW-1185">Reference proteome</keyword>
<evidence type="ECO:0000259" key="10">
    <source>
        <dbReference type="Pfam" id="PF16019"/>
    </source>
</evidence>
<evidence type="ECO:0000256" key="3">
    <source>
        <dbReference type="ARBA" id="ARBA00022703"/>
    </source>
</evidence>
<dbReference type="GO" id="GO:0005634">
    <property type="term" value="C:nucleus"/>
    <property type="evidence" value="ECO:0007669"/>
    <property type="project" value="UniProtKB-SubCell"/>
</dbReference>
<dbReference type="Proteomes" id="UP001152798">
    <property type="component" value="Chromosome 1"/>
</dbReference>
<name>A0A9P0E312_NEZVI</name>
<keyword evidence="4" id="KW-0805">Transcription regulation</keyword>
<evidence type="ECO:0000256" key="9">
    <source>
        <dbReference type="SAM" id="MobiDB-lite"/>
    </source>
</evidence>
<dbReference type="EMBL" id="OV725077">
    <property type="protein sequence ID" value="CAH1389193.1"/>
    <property type="molecule type" value="Genomic_DNA"/>
</dbReference>
<evidence type="ECO:0000256" key="6">
    <source>
        <dbReference type="ARBA" id="ARBA00023159"/>
    </source>
</evidence>
<evidence type="ECO:0000256" key="7">
    <source>
        <dbReference type="ARBA" id="ARBA00023163"/>
    </source>
</evidence>
<feature type="compositionally biased region" description="Acidic residues" evidence="9">
    <location>
        <begin position="339"/>
        <end position="352"/>
    </location>
</feature>
<keyword evidence="6" id="KW-0010">Activator</keyword>
<proteinExistence type="inferred from homology"/>
<keyword evidence="3" id="KW-0053">Apoptosis</keyword>
<reference evidence="11" key="1">
    <citation type="submission" date="2022-01" db="EMBL/GenBank/DDBJ databases">
        <authorList>
            <person name="King R."/>
        </authorList>
    </citation>
    <scope>NUCLEOTIDE SEQUENCE</scope>
</reference>
<keyword evidence="5" id="KW-0238">DNA-binding</keyword>
<organism evidence="11 12">
    <name type="scientific">Nezara viridula</name>
    <name type="common">Southern green stink bug</name>
    <name type="synonym">Cimex viridulus</name>
    <dbReference type="NCBI Taxonomy" id="85310"/>
    <lineage>
        <taxon>Eukaryota</taxon>
        <taxon>Metazoa</taxon>
        <taxon>Ecdysozoa</taxon>
        <taxon>Arthropoda</taxon>
        <taxon>Hexapoda</taxon>
        <taxon>Insecta</taxon>
        <taxon>Pterygota</taxon>
        <taxon>Neoptera</taxon>
        <taxon>Paraneoptera</taxon>
        <taxon>Hemiptera</taxon>
        <taxon>Heteroptera</taxon>
        <taxon>Panheteroptera</taxon>
        <taxon>Pentatomomorpha</taxon>
        <taxon>Pentatomoidea</taxon>
        <taxon>Pentatomidae</taxon>
        <taxon>Pentatominae</taxon>
        <taxon>Nezara</taxon>
    </lineage>
</organism>
<evidence type="ECO:0000313" key="11">
    <source>
        <dbReference type="EMBL" id="CAH1389193.1"/>
    </source>
</evidence>
<evidence type="ECO:0000256" key="4">
    <source>
        <dbReference type="ARBA" id="ARBA00023015"/>
    </source>
</evidence>
<feature type="region of interest" description="Disordered" evidence="9">
    <location>
        <begin position="538"/>
        <end position="573"/>
    </location>
</feature>
<dbReference type="InterPro" id="IPR031972">
    <property type="entry name" value="CSRNP_N"/>
</dbReference>
<feature type="compositionally biased region" description="Polar residues" evidence="9">
    <location>
        <begin position="218"/>
        <end position="239"/>
    </location>
</feature>
<gene>
    <name evidence="11" type="ORF">NEZAVI_LOCUS638</name>
</gene>
<comment type="subcellular location">
    <subcellularLocation>
        <location evidence="1">Nucleus</location>
    </subcellularLocation>
</comment>
<comment type="similarity">
    <text evidence="2">Belongs to the AXUD1 family.</text>
</comment>
<feature type="compositionally biased region" description="Polar residues" evidence="9">
    <location>
        <begin position="541"/>
        <end position="555"/>
    </location>
</feature>
<dbReference type="PANTHER" id="PTHR13580">
    <property type="entry name" value="TGF-BETA INDUCED APOPTOSIS PROTEIN"/>
    <property type="match status" value="1"/>
</dbReference>
<evidence type="ECO:0000256" key="5">
    <source>
        <dbReference type="ARBA" id="ARBA00023125"/>
    </source>
</evidence>
<dbReference type="PRINTS" id="PR02031">
    <property type="entry name" value="CYSSERRICHNP"/>
</dbReference>
<sequence>MAEINGSCGLIECSVVLNNIATVGTNIELADFKSEKLCTEISEESPPSPTSSQTVIVENSTEFGAFSNVDKSKSSSITGDKDKCESDFIKQSGVNDSSPIFKYSEEYIGTVVNTLAQCSDENCDKDLDEQELKNKCNNDLKNDNSDTKCKKDSTVILEELKEVEAEQLGEESSSGISDEEQTGERHWDMGSATSNLTFGGKEPEGSDSGLSSDVKADSLSSDDLITSPWEQRTPTTTIKPKSMLKRSGSVEEPQPQPPEKKAKRSIAFGEVNVFYFPRSQGFTCVPSQGGSTLGMLLNHTDRRTFSLTEHGSEQRRIHREMLAQLRNSPGNLPSSSSDSDTDDQNTESELDPDNYFFLQPVPTRQRRALLRAAGVRKIDSLEKDECRDIRSSREFCGCSCKGFCDPDTCACSQAGIKCQVDRLNFPCGCTHDGCANSNGRIEFNPMRVRTHFIHTMMRIEMEKKREQEEEEARQSELSGFSGYRQEVSYGNYPFETGFSYPSYAYPSYENDFQQYESFQSSFRYPEEKGESFSELLAPNRYQETNLEPVQDQGPSQDAEKPQEETDGENFGEIIKKTMVESATA</sequence>
<feature type="region of interest" description="Disordered" evidence="9">
    <location>
        <begin position="326"/>
        <end position="355"/>
    </location>
</feature>
<evidence type="ECO:0000256" key="1">
    <source>
        <dbReference type="ARBA" id="ARBA00004123"/>
    </source>
</evidence>